<proteinExistence type="predicted"/>
<evidence type="ECO:0000256" key="2">
    <source>
        <dbReference type="ARBA" id="ARBA00023125"/>
    </source>
</evidence>
<organism evidence="5 6">
    <name type="scientific">Nonomuraea solani</name>
    <dbReference type="NCBI Taxonomy" id="1144553"/>
    <lineage>
        <taxon>Bacteria</taxon>
        <taxon>Bacillati</taxon>
        <taxon>Actinomycetota</taxon>
        <taxon>Actinomycetes</taxon>
        <taxon>Streptosporangiales</taxon>
        <taxon>Streptosporangiaceae</taxon>
        <taxon>Nonomuraea</taxon>
    </lineage>
</organism>
<evidence type="ECO:0000313" key="5">
    <source>
        <dbReference type="EMBL" id="SEG95996.1"/>
    </source>
</evidence>
<keyword evidence="6" id="KW-1185">Reference proteome</keyword>
<dbReference type="SUPFAM" id="SSF47413">
    <property type="entry name" value="lambda repressor-like DNA-binding domains"/>
    <property type="match status" value="1"/>
</dbReference>
<accession>A0A1H6EG89</accession>
<feature type="domain" description="HTH lacI-type" evidence="4">
    <location>
        <begin position="3"/>
        <end position="57"/>
    </location>
</feature>
<gene>
    <name evidence="5" type="ORF">SAMN05444920_109234</name>
</gene>
<dbReference type="Gene3D" id="3.40.50.2300">
    <property type="match status" value="2"/>
</dbReference>
<evidence type="ECO:0000259" key="4">
    <source>
        <dbReference type="PROSITE" id="PS50932"/>
    </source>
</evidence>
<sequence length="330" mass="35128">MRPTIEEVAAHAGVGRSTVSRVLNDSSKVRPKTRLTVQKAIEELSYTPNRAARSLVTRRTDTIALVISESPERVFSDPFFAGVVRGISAQLTSSGKQLLMTMARSSGERSSLESYLGGGHVDGVLLLSLHHEDPLPSRLGRLGVPAVLGGRPLDPALAAHVVDVDNQAGAYLAVRHLIERGRRRIATITGPMDMLVSVHRLGGYRDGLTASGIEESSDLVAGGDFGERSGAVAMRALLARRPDLDAVFAASDLMALGALWVLREAGRADVAVVGFDDSPLAEQAGLTSVHQPVEDMGREMVRLLLMLIGGGTPSRSILVLTPHLAKRETS</sequence>
<keyword evidence="2 5" id="KW-0238">DNA-binding</keyword>
<dbReference type="GO" id="GO:0000976">
    <property type="term" value="F:transcription cis-regulatory region binding"/>
    <property type="evidence" value="ECO:0007669"/>
    <property type="project" value="TreeGrafter"/>
</dbReference>
<evidence type="ECO:0000256" key="3">
    <source>
        <dbReference type="ARBA" id="ARBA00023163"/>
    </source>
</evidence>
<dbReference type="PANTHER" id="PTHR30146:SF109">
    <property type="entry name" value="HTH-TYPE TRANSCRIPTIONAL REGULATOR GALS"/>
    <property type="match status" value="1"/>
</dbReference>
<keyword evidence="1" id="KW-0805">Transcription regulation</keyword>
<dbReference type="PROSITE" id="PS50932">
    <property type="entry name" value="HTH_LACI_2"/>
    <property type="match status" value="1"/>
</dbReference>
<dbReference type="EMBL" id="FNVT01000009">
    <property type="protein sequence ID" value="SEG95996.1"/>
    <property type="molecule type" value="Genomic_DNA"/>
</dbReference>
<dbReference type="Pfam" id="PF13377">
    <property type="entry name" value="Peripla_BP_3"/>
    <property type="match status" value="1"/>
</dbReference>
<dbReference type="PROSITE" id="PS00356">
    <property type="entry name" value="HTH_LACI_1"/>
    <property type="match status" value="1"/>
</dbReference>
<evidence type="ECO:0000313" key="6">
    <source>
        <dbReference type="Proteomes" id="UP000236732"/>
    </source>
</evidence>
<dbReference type="GO" id="GO:0003700">
    <property type="term" value="F:DNA-binding transcription factor activity"/>
    <property type="evidence" value="ECO:0007669"/>
    <property type="project" value="TreeGrafter"/>
</dbReference>
<dbReference type="RefSeq" id="WP_235030468.1">
    <property type="nucleotide sequence ID" value="NZ_FNVT01000009.1"/>
</dbReference>
<dbReference type="AlphaFoldDB" id="A0A1H6EG89"/>
<dbReference type="InterPro" id="IPR028082">
    <property type="entry name" value="Peripla_BP_I"/>
</dbReference>
<name>A0A1H6EG89_9ACTN</name>
<dbReference type="SUPFAM" id="SSF53822">
    <property type="entry name" value="Periplasmic binding protein-like I"/>
    <property type="match status" value="1"/>
</dbReference>
<dbReference type="CDD" id="cd01392">
    <property type="entry name" value="HTH_LacI"/>
    <property type="match status" value="1"/>
</dbReference>
<dbReference type="InterPro" id="IPR000843">
    <property type="entry name" value="HTH_LacI"/>
</dbReference>
<dbReference type="Proteomes" id="UP000236732">
    <property type="component" value="Unassembled WGS sequence"/>
</dbReference>
<dbReference type="Gene3D" id="1.10.260.40">
    <property type="entry name" value="lambda repressor-like DNA-binding domains"/>
    <property type="match status" value="1"/>
</dbReference>
<dbReference type="PANTHER" id="PTHR30146">
    <property type="entry name" value="LACI-RELATED TRANSCRIPTIONAL REPRESSOR"/>
    <property type="match status" value="1"/>
</dbReference>
<keyword evidence="3" id="KW-0804">Transcription</keyword>
<protein>
    <submittedName>
        <fullName evidence="5">DNA-binding transcriptional regulator, LacI/PurR family</fullName>
    </submittedName>
</protein>
<dbReference type="InterPro" id="IPR046335">
    <property type="entry name" value="LacI/GalR-like_sensor"/>
</dbReference>
<dbReference type="SMART" id="SM00354">
    <property type="entry name" value="HTH_LACI"/>
    <property type="match status" value="1"/>
</dbReference>
<dbReference type="CDD" id="cd06267">
    <property type="entry name" value="PBP1_LacI_sugar_binding-like"/>
    <property type="match status" value="1"/>
</dbReference>
<dbReference type="Pfam" id="PF00356">
    <property type="entry name" value="LacI"/>
    <property type="match status" value="1"/>
</dbReference>
<evidence type="ECO:0000256" key="1">
    <source>
        <dbReference type="ARBA" id="ARBA00023015"/>
    </source>
</evidence>
<reference evidence="5 6" key="1">
    <citation type="submission" date="2016-10" db="EMBL/GenBank/DDBJ databases">
        <authorList>
            <person name="de Groot N.N."/>
        </authorList>
    </citation>
    <scope>NUCLEOTIDE SEQUENCE [LARGE SCALE GENOMIC DNA]</scope>
    <source>
        <strain evidence="5 6">CGMCC 4.7037</strain>
    </source>
</reference>
<dbReference type="InterPro" id="IPR010982">
    <property type="entry name" value="Lambda_DNA-bd_dom_sf"/>
</dbReference>